<evidence type="ECO:0000313" key="2">
    <source>
        <dbReference type="EMBL" id="QTZ93034.1"/>
    </source>
</evidence>
<name>J2K0H9_9ACTN</name>
<dbReference type="AlphaFoldDB" id="J2K0H9"/>
<dbReference type="RefSeq" id="WP_006604391.1">
    <property type="nucleotide sequence ID" value="NZ_CP072931.1"/>
</dbReference>
<protein>
    <submittedName>
        <fullName evidence="1">Uncharacterized protein</fullName>
    </submittedName>
</protein>
<evidence type="ECO:0000313" key="1">
    <source>
        <dbReference type="EMBL" id="EJJ06238.1"/>
    </source>
</evidence>
<sequence>MEGLRDTAYAVPGPAPGGDASRLLLDEAVDGRLRDLVSRWCARGDLLALALPAWLGHLGTDEDRARLRTALHMVHAARRLPEDEQAELGTVIGSAALR</sequence>
<gene>
    <name evidence="2" type="ORF">SU9_017390</name>
    <name evidence="1" type="ORF">SU9_14176</name>
</gene>
<accession>J2K0H9</accession>
<dbReference type="EMBL" id="AJGV01000089">
    <property type="protein sequence ID" value="EJJ06238.1"/>
    <property type="molecule type" value="Genomic_DNA"/>
</dbReference>
<dbReference type="EMBL" id="CP072931">
    <property type="protein sequence ID" value="QTZ93034.1"/>
    <property type="molecule type" value="Genomic_DNA"/>
</dbReference>
<dbReference type="PATRIC" id="fig|1160718.3.peg.2870"/>
<keyword evidence="3" id="KW-1185">Reference proteome</keyword>
<dbReference type="HOGENOM" id="CLU_2332310_0_0_11"/>
<proteinExistence type="predicted"/>
<organism evidence="1">
    <name type="scientific">Streptomyces auratus AGR0001</name>
    <dbReference type="NCBI Taxonomy" id="1160718"/>
    <lineage>
        <taxon>Bacteria</taxon>
        <taxon>Bacillati</taxon>
        <taxon>Actinomycetota</taxon>
        <taxon>Actinomycetes</taxon>
        <taxon>Kitasatosporales</taxon>
        <taxon>Streptomycetaceae</taxon>
        <taxon>Streptomyces</taxon>
    </lineage>
</organism>
<reference evidence="2" key="2">
    <citation type="submission" date="2021-04" db="EMBL/GenBank/DDBJ databases">
        <authorList>
            <person name="Wen M.-L."/>
            <person name="Han X.-L."/>
            <person name="Xiong J."/>
        </authorList>
    </citation>
    <scope>NUCLEOTIDE SEQUENCE</scope>
    <source>
        <strain evidence="2">AGR0001</strain>
    </source>
</reference>
<dbReference type="KEGG" id="sauh:SU9_017390"/>
<dbReference type="STRING" id="1160718.SU9_14176"/>
<evidence type="ECO:0000313" key="3">
    <source>
        <dbReference type="Proteomes" id="UP000009036"/>
    </source>
</evidence>
<reference evidence="1" key="1">
    <citation type="journal article" date="2012" name="J. Bacteriol.">
        <title>Genome Sequence of Streptomyces auratus Strain AGR0001, a Phoslactomycin-Producing Actinomycete.</title>
        <authorList>
            <person name="Han X."/>
            <person name="Li M."/>
            <person name="Ding Z."/>
            <person name="Zhao J."/>
            <person name="Ji K."/>
            <person name="Wen M."/>
            <person name="Lu T."/>
        </authorList>
    </citation>
    <scope>NUCLEOTIDE SEQUENCE [LARGE SCALE GENOMIC DNA]</scope>
    <source>
        <strain evidence="1">AGR0001</strain>
    </source>
</reference>
<dbReference type="Proteomes" id="UP000009036">
    <property type="component" value="Chromosome"/>
</dbReference>